<sequence>MGIFKKLFKQKEETREVKERTVLSIEVGDIVTYNLEDYQVVSKLTYNDHGFEWIAYQLTSTNKSIWLSAEMDDELYVGIYEKVPLKLQDPLPKSMTYENREYFLDESGVARVHGEGRGKNLHNMECQYYDYADDEEEHFLSVEVWGSEVEVSYGYEIEEFEIKILASN</sequence>
<reference evidence="2 3" key="1">
    <citation type="submission" date="2024-05" db="EMBL/GenBank/DDBJ databases">
        <authorList>
            <person name="Haq I."/>
            <person name="Ullah Z."/>
            <person name="Ahmad R."/>
            <person name="Li M."/>
            <person name="Tong Y."/>
        </authorList>
    </citation>
    <scope>NUCLEOTIDE SEQUENCE [LARGE SCALE GENOMIC DNA]</scope>
    <source>
        <strain evidence="2 3">16A2E</strain>
    </source>
</reference>
<dbReference type="EMBL" id="JBDIML010000002">
    <property type="protein sequence ID" value="MEN2766933.1"/>
    <property type="molecule type" value="Genomic_DNA"/>
</dbReference>
<protein>
    <submittedName>
        <fullName evidence="2">DUF4178 domain-containing protein</fullName>
    </submittedName>
</protein>
<comment type="caution">
    <text evidence="2">The sequence shown here is derived from an EMBL/GenBank/DDBJ whole genome shotgun (WGS) entry which is preliminary data.</text>
</comment>
<feature type="domain" description="DUF4178" evidence="1">
    <location>
        <begin position="27"/>
        <end position="158"/>
    </location>
</feature>
<accession>A0ABU9XF82</accession>
<dbReference type="InterPro" id="IPR025235">
    <property type="entry name" value="DUF4178"/>
</dbReference>
<name>A0ABU9XF82_9BACI</name>
<dbReference type="RefSeq" id="WP_345824398.1">
    <property type="nucleotide sequence ID" value="NZ_JBDIML010000002.1"/>
</dbReference>
<evidence type="ECO:0000313" key="2">
    <source>
        <dbReference type="EMBL" id="MEN2766933.1"/>
    </source>
</evidence>
<evidence type="ECO:0000313" key="3">
    <source>
        <dbReference type="Proteomes" id="UP001444625"/>
    </source>
</evidence>
<organism evidence="2 3">
    <name type="scientific">Ornithinibacillus xuwenensis</name>
    <dbReference type="NCBI Taxonomy" id="3144668"/>
    <lineage>
        <taxon>Bacteria</taxon>
        <taxon>Bacillati</taxon>
        <taxon>Bacillota</taxon>
        <taxon>Bacilli</taxon>
        <taxon>Bacillales</taxon>
        <taxon>Bacillaceae</taxon>
        <taxon>Ornithinibacillus</taxon>
    </lineage>
</organism>
<dbReference type="Pfam" id="PF13785">
    <property type="entry name" value="DUF4178"/>
    <property type="match status" value="1"/>
</dbReference>
<proteinExistence type="predicted"/>
<dbReference type="Proteomes" id="UP001444625">
    <property type="component" value="Unassembled WGS sequence"/>
</dbReference>
<keyword evidence="3" id="KW-1185">Reference proteome</keyword>
<gene>
    <name evidence="2" type="ORF">ABC228_07030</name>
</gene>
<evidence type="ECO:0000259" key="1">
    <source>
        <dbReference type="Pfam" id="PF13785"/>
    </source>
</evidence>